<reference evidence="1 2" key="1">
    <citation type="submission" date="2020-02" db="EMBL/GenBank/DDBJ databases">
        <title>Draft genome sequence of Haematococcus lacustris strain NIES-144.</title>
        <authorList>
            <person name="Morimoto D."/>
            <person name="Nakagawa S."/>
            <person name="Yoshida T."/>
            <person name="Sawayama S."/>
        </authorList>
    </citation>
    <scope>NUCLEOTIDE SEQUENCE [LARGE SCALE GENOMIC DNA]</scope>
    <source>
        <strain evidence="1 2">NIES-144</strain>
    </source>
</reference>
<keyword evidence="2" id="KW-1185">Reference proteome</keyword>
<comment type="caution">
    <text evidence="1">The sequence shown here is derived from an EMBL/GenBank/DDBJ whole genome shotgun (WGS) entry which is preliminary data.</text>
</comment>
<evidence type="ECO:0000313" key="1">
    <source>
        <dbReference type="EMBL" id="GFH14402.1"/>
    </source>
</evidence>
<organism evidence="1 2">
    <name type="scientific">Haematococcus lacustris</name>
    <name type="common">Green alga</name>
    <name type="synonym">Haematococcus pluvialis</name>
    <dbReference type="NCBI Taxonomy" id="44745"/>
    <lineage>
        <taxon>Eukaryota</taxon>
        <taxon>Viridiplantae</taxon>
        <taxon>Chlorophyta</taxon>
        <taxon>core chlorophytes</taxon>
        <taxon>Chlorophyceae</taxon>
        <taxon>CS clade</taxon>
        <taxon>Chlamydomonadales</taxon>
        <taxon>Haematococcaceae</taxon>
        <taxon>Haematococcus</taxon>
    </lineage>
</organism>
<protein>
    <submittedName>
        <fullName evidence="1">Uncharacterized protein</fullName>
    </submittedName>
</protein>
<dbReference type="Proteomes" id="UP000485058">
    <property type="component" value="Unassembled WGS sequence"/>
</dbReference>
<name>A0A699ZFN9_HAELA</name>
<dbReference type="EMBL" id="BLLF01000721">
    <property type="protein sequence ID" value="GFH14402.1"/>
    <property type="molecule type" value="Genomic_DNA"/>
</dbReference>
<proteinExistence type="predicted"/>
<sequence>MAAGTTSFIHVLSNISLQDHVPAAAALCDDAGRLVNITNRVVIAGQRAVGWKLLLRVNLAGVPSPDNPRPELDWAGWCGIVSVAPTTSSLQLSNLTLANLPVGPSVYTPLSFFTAVAFIAAFNRGSS</sequence>
<accession>A0A699ZFN9</accession>
<dbReference type="AlphaFoldDB" id="A0A699ZFN9"/>
<evidence type="ECO:0000313" key="2">
    <source>
        <dbReference type="Proteomes" id="UP000485058"/>
    </source>
</evidence>
<gene>
    <name evidence="1" type="ORF">HaLaN_10450</name>
</gene>